<gene>
    <name evidence="2" type="ORF">AMOR_35140</name>
</gene>
<protein>
    <recommendedName>
        <fullName evidence="1">Transposase IS200-like domain-containing protein</fullName>
    </recommendedName>
</protein>
<dbReference type="SUPFAM" id="SSF143422">
    <property type="entry name" value="Transposase IS200-like"/>
    <property type="match status" value="1"/>
</dbReference>
<reference evidence="3" key="1">
    <citation type="journal article" date="2022" name="Int. J. Syst. Evol. Microbiol.">
        <title>Anaeromyxobacter oryzae sp. nov., Anaeromyxobacter diazotrophicus sp. nov. and Anaeromyxobacter paludicola sp. nov., isolated from paddy soils.</title>
        <authorList>
            <person name="Itoh H."/>
            <person name="Xu Z."/>
            <person name="Mise K."/>
            <person name="Masuda Y."/>
            <person name="Ushijima N."/>
            <person name="Hayakawa C."/>
            <person name="Shiratori Y."/>
            <person name="Senoo K."/>
        </authorList>
    </citation>
    <scope>NUCLEOTIDE SEQUENCE [LARGE SCALE GENOMIC DNA]</scope>
    <source>
        <strain evidence="3">Red232</strain>
    </source>
</reference>
<dbReference type="PANTHER" id="PTHR34322">
    <property type="entry name" value="TRANSPOSASE, Y1_TNP DOMAIN-CONTAINING"/>
    <property type="match status" value="1"/>
</dbReference>
<dbReference type="Proteomes" id="UP001162891">
    <property type="component" value="Chromosome"/>
</dbReference>
<dbReference type="Gene3D" id="3.30.70.1290">
    <property type="entry name" value="Transposase IS200-like"/>
    <property type="match status" value="1"/>
</dbReference>
<organism evidence="2 3">
    <name type="scientific">Anaeromyxobacter oryzae</name>
    <dbReference type="NCBI Taxonomy" id="2918170"/>
    <lineage>
        <taxon>Bacteria</taxon>
        <taxon>Pseudomonadati</taxon>
        <taxon>Myxococcota</taxon>
        <taxon>Myxococcia</taxon>
        <taxon>Myxococcales</taxon>
        <taxon>Cystobacterineae</taxon>
        <taxon>Anaeromyxobacteraceae</taxon>
        <taxon>Anaeromyxobacter</taxon>
    </lineage>
</organism>
<accession>A0ABM7WYB2</accession>
<feature type="domain" description="Transposase IS200-like" evidence="1">
    <location>
        <begin position="11"/>
        <end position="127"/>
    </location>
</feature>
<dbReference type="EMBL" id="AP025591">
    <property type="protein sequence ID" value="BDG04518.1"/>
    <property type="molecule type" value="Genomic_DNA"/>
</dbReference>
<dbReference type="InterPro" id="IPR036515">
    <property type="entry name" value="Transposase_17_sf"/>
</dbReference>
<name>A0ABM7WYB2_9BACT</name>
<evidence type="ECO:0000313" key="2">
    <source>
        <dbReference type="EMBL" id="BDG04518.1"/>
    </source>
</evidence>
<dbReference type="PANTHER" id="PTHR34322:SF2">
    <property type="entry name" value="TRANSPOSASE IS200-LIKE DOMAIN-CONTAINING PROTEIN"/>
    <property type="match status" value="1"/>
</dbReference>
<dbReference type="InterPro" id="IPR002686">
    <property type="entry name" value="Transposase_17"/>
</dbReference>
<dbReference type="SMART" id="SM01321">
    <property type="entry name" value="Y1_Tnp"/>
    <property type="match status" value="1"/>
</dbReference>
<dbReference type="Pfam" id="PF01797">
    <property type="entry name" value="Y1_Tnp"/>
    <property type="match status" value="1"/>
</dbReference>
<proteinExistence type="predicted"/>
<evidence type="ECO:0000259" key="1">
    <source>
        <dbReference type="SMART" id="SM01321"/>
    </source>
</evidence>
<sequence length="224" mass="25583">MGRVARRYLVRENSINHCTWRSHNQEHVFASDGEKEKLLSLMKAHKERYGILVLSYCVMGTHPHVVCIATDGQEAFSSFWRVVNHSYARWYNAQHGRRGQVVMERLSSPRIQDDRHLLNAMRYGDLNPVRAGLVRSAKDWRWSSHAHYALGVPDELIDDAAAFLALGRNPVERRIAYRHLFAIPLTSSLLVKRRDLVSAPFIGDPDWVSSCRTAIARSGVPPPF</sequence>
<keyword evidence="3" id="KW-1185">Reference proteome</keyword>
<evidence type="ECO:0000313" key="3">
    <source>
        <dbReference type="Proteomes" id="UP001162891"/>
    </source>
</evidence>